<keyword evidence="2" id="KW-1185">Reference proteome</keyword>
<accession>A0AAE7RYR2</accession>
<dbReference type="EMBL" id="MZ130481">
    <property type="protein sequence ID" value="QWM89663.1"/>
    <property type="molecule type" value="Genomic_DNA"/>
</dbReference>
<evidence type="ECO:0000313" key="2">
    <source>
        <dbReference type="Proteomes" id="UP000827427"/>
    </source>
</evidence>
<proteinExistence type="predicted"/>
<gene>
    <name evidence="1" type="primary">gp_16433</name>
</gene>
<dbReference type="RefSeq" id="YP_010359235.1">
    <property type="nucleotide sequence ID" value="NC_062771.1"/>
</dbReference>
<reference evidence="1 2" key="1">
    <citation type="submission" date="2021-04" db="EMBL/GenBank/DDBJ databases">
        <authorList>
            <person name="Shkoporov A.N."/>
            <person name="Stockdale S.R."/>
            <person name="Guerin E."/>
            <person name="Ross R.P."/>
            <person name="Hill C."/>
        </authorList>
    </citation>
    <scope>NUCLEOTIDE SEQUENCE [LARGE SCALE GENOMIC DNA]</scope>
    <source>
        <strain evidence="2">cr99_1</strain>
    </source>
</reference>
<name>A0AAE7RYR2_9CAUD</name>
<protein>
    <submittedName>
        <fullName evidence="1">Integration host factor IHF subunit, histone-like protein</fullName>
    </submittedName>
</protein>
<evidence type="ECO:0000313" key="1">
    <source>
        <dbReference type="EMBL" id="QWM89663.1"/>
    </source>
</evidence>
<dbReference type="KEGG" id="vg:75691161"/>
<dbReference type="Proteomes" id="UP000827427">
    <property type="component" value="Segment"/>
</dbReference>
<organism evidence="1 2">
    <name type="scientific">uncultured phage cr99_1</name>
    <dbReference type="NCBI Taxonomy" id="2986399"/>
    <lineage>
        <taxon>Viruses</taxon>
        <taxon>Duplodnaviria</taxon>
        <taxon>Heunggongvirae</taxon>
        <taxon>Uroviricota</taxon>
        <taxon>Caudoviricetes</taxon>
        <taxon>Crassvirales</taxon>
        <taxon>Intestiviridae</taxon>
        <taxon>Crudevirinae</taxon>
        <taxon>Carjivirus</taxon>
        <taxon>Carjivirus hominis</taxon>
    </lineage>
</organism>
<sequence>MIKDIDISHYYKKFIEASNDDIAKYNKELELTNKMKEDCRTYIKSKNQVIKDDLNINLNDYGFQFLIDDIELIDKLERVVNNALSYTVGERRIVLLQLLRYCDLAKKAKDYITALKLATRRSELSYSDYRKYIHTYYNYGVHKCVLEGYAYHFKYEIGDLTINFWRYRDKPRDTYVDWNATRLKKQEIIDAGLKPYDKEEAEIYKIRGLKYDGIPYVVYKTNKEFYEIQLINNGTHSYSAIKFKYANYINRELRGKDAKQLNSECKTVDDIFNLKLGLRSKLLVYLEREPNAPFKYIRNVNQQKYERGAHNNGNKTRYKN</sequence>
<dbReference type="GeneID" id="75691161"/>